<dbReference type="PIRSF" id="PIRSF000149">
    <property type="entry name" value="GAP_DH"/>
    <property type="match status" value="1"/>
</dbReference>
<evidence type="ECO:0000256" key="7">
    <source>
        <dbReference type="RuleBase" id="RU000397"/>
    </source>
</evidence>
<dbReference type="InterPro" id="IPR020830">
    <property type="entry name" value="GlycerAld_3-P_DH_AS"/>
</dbReference>
<dbReference type="InterPro" id="IPR006424">
    <property type="entry name" value="Glyceraldehyde-3-P_DH_1"/>
</dbReference>
<keyword evidence="2 8" id="KW-0560">Oxidoreductase</keyword>
<proteinExistence type="inferred from homology"/>
<dbReference type="GO" id="GO:0006006">
    <property type="term" value="P:glucose metabolic process"/>
    <property type="evidence" value="ECO:0007669"/>
    <property type="project" value="InterPro"/>
</dbReference>
<evidence type="ECO:0000256" key="1">
    <source>
        <dbReference type="ARBA" id="ARBA00007406"/>
    </source>
</evidence>
<dbReference type="PRINTS" id="PR00078">
    <property type="entry name" value="G3PDHDRGNASE"/>
</dbReference>
<evidence type="ECO:0000256" key="8">
    <source>
        <dbReference type="RuleBase" id="RU361160"/>
    </source>
</evidence>
<dbReference type="FunFam" id="3.30.360.10:FF:000002">
    <property type="entry name" value="Glyceraldehyde-3-phosphate dehydrogenase"/>
    <property type="match status" value="1"/>
</dbReference>
<evidence type="ECO:0000313" key="10">
    <source>
        <dbReference type="EMBL" id="SDD12096.1"/>
    </source>
</evidence>
<dbReference type="Gene3D" id="3.40.50.720">
    <property type="entry name" value="NAD(P)-binding Rossmann-like Domain"/>
    <property type="match status" value="1"/>
</dbReference>
<dbReference type="Gene3D" id="3.30.360.10">
    <property type="entry name" value="Dihydrodipicolinate Reductase, domain 2"/>
    <property type="match status" value="1"/>
</dbReference>
<evidence type="ECO:0000256" key="4">
    <source>
        <dbReference type="PIRSR" id="PIRSR000149-2"/>
    </source>
</evidence>
<gene>
    <name evidence="10" type="ORF">SAMN04489866_101236</name>
</gene>
<keyword evidence="5" id="KW-0547">Nucleotide-binding</keyword>
<dbReference type="STRING" id="2741.SAMN04489866_101236"/>
<dbReference type="Pfam" id="PF02800">
    <property type="entry name" value="Gp_dh_C"/>
    <property type="match status" value="1"/>
</dbReference>
<feature type="binding site" evidence="5">
    <location>
        <position position="120"/>
    </location>
    <ligand>
        <name>NAD(+)</name>
        <dbReference type="ChEBI" id="CHEBI:57540"/>
    </ligand>
</feature>
<dbReference type="GO" id="GO:0051287">
    <property type="term" value="F:NAD binding"/>
    <property type="evidence" value="ECO:0007669"/>
    <property type="project" value="InterPro"/>
</dbReference>
<keyword evidence="11" id="KW-1185">Reference proteome</keyword>
<dbReference type="GO" id="GO:0050661">
    <property type="term" value="F:NADP binding"/>
    <property type="evidence" value="ECO:0007669"/>
    <property type="project" value="InterPro"/>
</dbReference>
<dbReference type="InterPro" id="IPR020831">
    <property type="entry name" value="GlycerAld/Erythrose_P_DH"/>
</dbReference>
<name>A0A1G6S7C3_PEPNI</name>
<feature type="binding site" evidence="4">
    <location>
        <begin position="149"/>
        <end position="151"/>
    </location>
    <ligand>
        <name>D-glyceraldehyde 3-phosphate</name>
        <dbReference type="ChEBI" id="CHEBI:59776"/>
    </ligand>
</feature>
<dbReference type="OrthoDB" id="9803304at2"/>
<reference evidence="10 11" key="1">
    <citation type="submission" date="2016-10" db="EMBL/GenBank/DDBJ databases">
        <authorList>
            <person name="de Groot N.N."/>
        </authorList>
    </citation>
    <scope>NUCLEOTIDE SEQUENCE [LARGE SCALE GENOMIC DNA]</scope>
    <source>
        <strain evidence="10 11">DSM 20475</strain>
    </source>
</reference>
<dbReference type="InterPro" id="IPR020828">
    <property type="entry name" value="GlycerAld_3-P_DH_NAD(P)-bd"/>
</dbReference>
<dbReference type="NCBIfam" id="TIGR01534">
    <property type="entry name" value="GAPDH-I"/>
    <property type="match status" value="1"/>
</dbReference>
<dbReference type="AlphaFoldDB" id="A0A1G6S7C3"/>
<protein>
    <recommendedName>
        <fullName evidence="8">Glyceraldehyde-3-phosphate dehydrogenase</fullName>
        <ecNumber evidence="8">1.2.1.-</ecNumber>
    </recommendedName>
</protein>
<feature type="domain" description="Glyceraldehyde 3-phosphate dehydrogenase NAD(P) binding" evidence="9">
    <location>
        <begin position="3"/>
        <end position="150"/>
    </location>
</feature>
<evidence type="ECO:0000256" key="5">
    <source>
        <dbReference type="PIRSR" id="PIRSR000149-3"/>
    </source>
</evidence>
<feature type="binding site" evidence="5">
    <location>
        <position position="78"/>
    </location>
    <ligand>
        <name>NAD(+)</name>
        <dbReference type="ChEBI" id="CHEBI:57540"/>
    </ligand>
</feature>
<keyword evidence="5" id="KW-0520">NAD</keyword>
<feature type="binding site" evidence="4">
    <location>
        <position position="231"/>
    </location>
    <ligand>
        <name>D-glyceraldehyde 3-phosphate</name>
        <dbReference type="ChEBI" id="CHEBI:59776"/>
    </ligand>
</feature>
<dbReference type="RefSeq" id="WP_091790917.1">
    <property type="nucleotide sequence ID" value="NZ_FNAF01000001.1"/>
</dbReference>
<sequence>MSTKIGINGFGRIGRLVLRAAMEHPDVEVVAVNSTSNPEGTARLFEFDSTHGRYQGDVTFDDEHLIIDGKAIHLFSDRDPKNLQWGKFGADIVIDSTGKFKTVDAASVHLETGAKKVIITAPSPDAQMIVMGVNQDAYDPSQPVVSNASCTTNCLAPVTKVIHDHFNIVAGIMTTVHSFTNDQKNLDNRHKDPRRARGCTQSIIPTTTGAAKAMGKVIPALNGKMNGFALRVPTPNVSLTDVVFQLEESPSVEEVNGLLKEAADGELKGILGFSDQPLVSIDYNGDPRSSIVDGLSTMKVSDHLIKIIAWYDNEWAYSKRCVDLASFIDAK</sequence>
<dbReference type="EC" id="1.2.1.-" evidence="8"/>
<feature type="binding site" evidence="5">
    <location>
        <begin position="12"/>
        <end position="13"/>
    </location>
    <ligand>
        <name>NAD(+)</name>
        <dbReference type="ChEBI" id="CHEBI:57540"/>
    </ligand>
</feature>
<evidence type="ECO:0000256" key="6">
    <source>
        <dbReference type="PIRSR" id="PIRSR000149-4"/>
    </source>
</evidence>
<organism evidence="10 11">
    <name type="scientific">Peptococcus niger</name>
    <dbReference type="NCBI Taxonomy" id="2741"/>
    <lineage>
        <taxon>Bacteria</taxon>
        <taxon>Bacillati</taxon>
        <taxon>Bacillota</taxon>
        <taxon>Clostridia</taxon>
        <taxon>Eubacteriales</taxon>
        <taxon>Peptococcaceae</taxon>
        <taxon>Peptococcus</taxon>
    </lineage>
</organism>
<comment type="similarity">
    <text evidence="1 7">Belongs to the glyceraldehyde-3-phosphate dehydrogenase family.</text>
</comment>
<dbReference type="InterPro" id="IPR020829">
    <property type="entry name" value="GlycerAld_3-P_DH_cat"/>
</dbReference>
<evidence type="ECO:0000259" key="9">
    <source>
        <dbReference type="SMART" id="SM00846"/>
    </source>
</evidence>
<dbReference type="EMBL" id="FNAF01000001">
    <property type="protein sequence ID" value="SDD12096.1"/>
    <property type="molecule type" value="Genomic_DNA"/>
</dbReference>
<dbReference type="GO" id="GO:0016620">
    <property type="term" value="F:oxidoreductase activity, acting on the aldehyde or oxo group of donors, NAD or NADP as acceptor"/>
    <property type="evidence" value="ECO:0007669"/>
    <property type="project" value="InterPro"/>
</dbReference>
<dbReference type="CDD" id="cd05214">
    <property type="entry name" value="GAPDH_I_N"/>
    <property type="match status" value="1"/>
</dbReference>
<evidence type="ECO:0000256" key="3">
    <source>
        <dbReference type="PIRSR" id="PIRSR000149-1"/>
    </source>
</evidence>
<evidence type="ECO:0000313" key="11">
    <source>
        <dbReference type="Proteomes" id="UP000198995"/>
    </source>
</evidence>
<feature type="binding site" evidence="5">
    <location>
        <position position="313"/>
    </location>
    <ligand>
        <name>NAD(+)</name>
        <dbReference type="ChEBI" id="CHEBI:57540"/>
    </ligand>
</feature>
<dbReference type="FunFam" id="3.40.50.720:FF:000001">
    <property type="entry name" value="Glyceraldehyde-3-phosphate dehydrogenase"/>
    <property type="match status" value="1"/>
</dbReference>
<feature type="active site" description="Nucleophile" evidence="3">
    <location>
        <position position="150"/>
    </location>
</feature>
<evidence type="ECO:0000256" key="2">
    <source>
        <dbReference type="ARBA" id="ARBA00023002"/>
    </source>
</evidence>
<dbReference type="InterPro" id="IPR036291">
    <property type="entry name" value="NAD(P)-bd_dom_sf"/>
</dbReference>
<accession>A0A1G6S7C3</accession>
<dbReference type="SUPFAM" id="SSF51735">
    <property type="entry name" value="NAD(P)-binding Rossmann-fold domains"/>
    <property type="match status" value="1"/>
</dbReference>
<dbReference type="PANTHER" id="PTHR43148">
    <property type="entry name" value="GLYCERALDEHYDE-3-PHOSPHATE DEHYDROGENASE 2"/>
    <property type="match status" value="1"/>
</dbReference>
<feature type="binding site" evidence="4">
    <location>
        <begin position="208"/>
        <end position="209"/>
    </location>
    <ligand>
        <name>D-glyceraldehyde 3-phosphate</name>
        <dbReference type="ChEBI" id="CHEBI:59776"/>
    </ligand>
</feature>
<dbReference type="Proteomes" id="UP000198995">
    <property type="component" value="Unassembled WGS sequence"/>
</dbReference>
<feature type="binding site" evidence="4">
    <location>
        <position position="180"/>
    </location>
    <ligand>
        <name>D-glyceraldehyde 3-phosphate</name>
        <dbReference type="ChEBI" id="CHEBI:59776"/>
    </ligand>
</feature>
<feature type="site" description="Activates thiol group during catalysis" evidence="6">
    <location>
        <position position="177"/>
    </location>
</feature>
<dbReference type="SMART" id="SM00846">
    <property type="entry name" value="Gp_dh_N"/>
    <property type="match status" value="1"/>
</dbReference>
<dbReference type="PROSITE" id="PS00071">
    <property type="entry name" value="GAPDH"/>
    <property type="match status" value="1"/>
</dbReference>
<dbReference type="Pfam" id="PF00044">
    <property type="entry name" value="Gp_dh_N"/>
    <property type="match status" value="1"/>
</dbReference>
<dbReference type="SUPFAM" id="SSF55347">
    <property type="entry name" value="Glyceraldehyde-3-phosphate dehydrogenase-like, C-terminal domain"/>
    <property type="match status" value="1"/>
</dbReference>
<dbReference type="CDD" id="cd18126">
    <property type="entry name" value="GAPDH_I_C"/>
    <property type="match status" value="1"/>
</dbReference>